<dbReference type="PANTHER" id="PTHR39267:SF1">
    <property type="entry name" value="SURVIVAL MOTOR NEURON PROTEIN"/>
    <property type="match status" value="1"/>
</dbReference>
<dbReference type="Proteomes" id="UP001578633">
    <property type="component" value="Chromosome 3"/>
</dbReference>
<proteinExistence type="inferred from homology"/>
<evidence type="ECO:0000256" key="6">
    <source>
        <dbReference type="SAM" id="MobiDB-lite"/>
    </source>
</evidence>
<evidence type="ECO:0000256" key="4">
    <source>
        <dbReference type="ARBA" id="ARBA00023187"/>
    </source>
</evidence>
<evidence type="ECO:0000256" key="5">
    <source>
        <dbReference type="ARBA" id="ARBA00023242"/>
    </source>
</evidence>
<dbReference type="InterPro" id="IPR047313">
    <property type="entry name" value="SMN_C"/>
</dbReference>
<dbReference type="GeneID" id="96084277"/>
<evidence type="ECO:0008006" key="9">
    <source>
        <dbReference type="Google" id="ProtNLM"/>
    </source>
</evidence>
<dbReference type="RefSeq" id="XP_069307933.1">
    <property type="nucleotide sequence ID" value="XM_069450107.1"/>
</dbReference>
<gene>
    <name evidence="7" type="ORF">ACET3X_003955</name>
</gene>
<name>A0ABR3ULZ6_9PLEO</name>
<dbReference type="InterPro" id="IPR040424">
    <property type="entry name" value="Smn1"/>
</dbReference>
<feature type="region of interest" description="Disordered" evidence="6">
    <location>
        <begin position="57"/>
        <end position="132"/>
    </location>
</feature>
<organism evidence="7 8">
    <name type="scientific">Alternaria dauci</name>
    <dbReference type="NCBI Taxonomy" id="48095"/>
    <lineage>
        <taxon>Eukaryota</taxon>
        <taxon>Fungi</taxon>
        <taxon>Dikarya</taxon>
        <taxon>Ascomycota</taxon>
        <taxon>Pezizomycotina</taxon>
        <taxon>Dothideomycetes</taxon>
        <taxon>Pleosporomycetidae</taxon>
        <taxon>Pleosporales</taxon>
        <taxon>Pleosporineae</taxon>
        <taxon>Pleosporaceae</taxon>
        <taxon>Alternaria</taxon>
        <taxon>Alternaria sect. Porri</taxon>
    </lineage>
</organism>
<accession>A0ABR3ULZ6</accession>
<keyword evidence="8" id="KW-1185">Reference proteome</keyword>
<evidence type="ECO:0000256" key="3">
    <source>
        <dbReference type="ARBA" id="ARBA00022664"/>
    </source>
</evidence>
<dbReference type="CDD" id="cd22851">
    <property type="entry name" value="SMN_N"/>
    <property type="match status" value="1"/>
</dbReference>
<dbReference type="PANTHER" id="PTHR39267">
    <property type="entry name" value="SURVIVAL MOTOR NEURON-LIKE PROTEIN 1"/>
    <property type="match status" value="1"/>
</dbReference>
<protein>
    <recommendedName>
        <fullName evidence="9">Survival motor neuron Tudor domain-containing protein</fullName>
    </recommendedName>
</protein>
<reference evidence="7 8" key="1">
    <citation type="submission" date="2024-09" db="EMBL/GenBank/DDBJ databases">
        <title>T2T genomes of carrot and Alternaria dauci and their utility for understanding host-pathogen interaction during carrot leaf blight disease.</title>
        <authorList>
            <person name="Liu W."/>
            <person name="Xu S."/>
            <person name="Ou C."/>
            <person name="Liu X."/>
            <person name="Zhuang F."/>
            <person name="Deng X.W."/>
        </authorList>
    </citation>
    <scope>NUCLEOTIDE SEQUENCE [LARGE SCALE GENOMIC DNA]</scope>
    <source>
        <strain evidence="7 8">A2016</strain>
    </source>
</reference>
<keyword evidence="5" id="KW-0539">Nucleus</keyword>
<comment type="subcellular location">
    <subcellularLocation>
        <location evidence="1">Nucleus</location>
    </subcellularLocation>
</comment>
<sequence>MAPVVDMSDKNAWDDALLIDSWDSAVDEYKKYHSIHQSGKKLEDVLTEDELKELRADYGDLMDEAETASAAPETNGVADHEDVDTPMSEANGVAQSDQGGPSPQQEPDLSGQQEAQIQSPRTEAPPVSHAAASLADAMPQAILGTVQDENMKNVIMSWYYAGYYTGLHAGQQQALREPSSTQ</sequence>
<dbReference type="CDD" id="cd22852">
    <property type="entry name" value="SMN_C"/>
    <property type="match status" value="1"/>
</dbReference>
<evidence type="ECO:0000313" key="7">
    <source>
        <dbReference type="EMBL" id="KAL1797349.1"/>
    </source>
</evidence>
<dbReference type="EMBL" id="JBHGVX010000003">
    <property type="protein sequence ID" value="KAL1797349.1"/>
    <property type="molecule type" value="Genomic_DNA"/>
</dbReference>
<keyword evidence="3" id="KW-0507">mRNA processing</keyword>
<keyword evidence="4" id="KW-0508">mRNA splicing</keyword>
<evidence type="ECO:0000256" key="2">
    <source>
        <dbReference type="ARBA" id="ARBA00005371"/>
    </source>
</evidence>
<evidence type="ECO:0000256" key="1">
    <source>
        <dbReference type="ARBA" id="ARBA00004123"/>
    </source>
</evidence>
<comment type="caution">
    <text evidence="7">The sequence shown here is derived from an EMBL/GenBank/DDBJ whole genome shotgun (WGS) entry which is preliminary data.</text>
</comment>
<feature type="compositionally biased region" description="Polar residues" evidence="6">
    <location>
        <begin position="93"/>
        <end position="121"/>
    </location>
</feature>
<evidence type="ECO:0000313" key="8">
    <source>
        <dbReference type="Proteomes" id="UP001578633"/>
    </source>
</evidence>
<comment type="similarity">
    <text evidence="2">Belongs to the SMN family.</text>
</comment>